<comment type="caution">
    <text evidence="1">The sequence shown here is derived from an EMBL/GenBank/DDBJ whole genome shotgun (WGS) entry which is preliminary data.</text>
</comment>
<protein>
    <submittedName>
        <fullName evidence="1">Uncharacterized protein</fullName>
    </submittedName>
</protein>
<dbReference type="AlphaFoldDB" id="A0A7X0ST17"/>
<dbReference type="Proteomes" id="UP000564644">
    <property type="component" value="Unassembled WGS sequence"/>
</dbReference>
<gene>
    <name evidence="1" type="ORF">H7C18_32205</name>
</gene>
<evidence type="ECO:0000313" key="1">
    <source>
        <dbReference type="EMBL" id="MBB6735583.1"/>
    </source>
</evidence>
<accession>A0A7X0ST17</accession>
<keyword evidence="2" id="KW-1185">Reference proteome</keyword>
<reference evidence="1 2" key="1">
    <citation type="submission" date="2020-08" db="EMBL/GenBank/DDBJ databases">
        <title>Cohnella phylogeny.</title>
        <authorList>
            <person name="Dunlap C."/>
        </authorList>
    </citation>
    <scope>NUCLEOTIDE SEQUENCE [LARGE SCALE GENOMIC DNA]</scope>
    <source>
        <strain evidence="1 2">CBP 2801</strain>
    </source>
</reference>
<organism evidence="1 2">
    <name type="scientific">Cohnella zeiphila</name>
    <dbReference type="NCBI Taxonomy" id="2761120"/>
    <lineage>
        <taxon>Bacteria</taxon>
        <taxon>Bacillati</taxon>
        <taxon>Bacillota</taxon>
        <taxon>Bacilli</taxon>
        <taxon>Bacillales</taxon>
        <taxon>Paenibacillaceae</taxon>
        <taxon>Cohnella</taxon>
    </lineage>
</organism>
<name>A0A7X0ST17_9BACL</name>
<sequence length="94" mass="10906">MSFDELLKELQGAKSSEGEQRQVALEELFNEAFMSRCSSLKSFEEFLHKGNFTAKTQEDLNNIPDELMDRHVDRETHFTNWKAMLDQATAEYNG</sequence>
<evidence type="ECO:0000313" key="2">
    <source>
        <dbReference type="Proteomes" id="UP000564644"/>
    </source>
</evidence>
<proteinExistence type="predicted"/>
<dbReference type="EMBL" id="JACJVO010000051">
    <property type="protein sequence ID" value="MBB6735583.1"/>
    <property type="molecule type" value="Genomic_DNA"/>
</dbReference>